<protein>
    <submittedName>
        <fullName evidence="4">UDP-glucuronosyltransferase, putative</fullName>
        <ecNumber evidence="4">2.4.1.115</ecNumber>
    </submittedName>
</protein>
<dbReference type="Pfam" id="PF00201">
    <property type="entry name" value="UDPGT"/>
    <property type="match status" value="1"/>
</dbReference>
<proteinExistence type="inferred from homology"/>
<dbReference type="PANTHER" id="PTHR11926">
    <property type="entry name" value="GLUCOSYL/GLUCURONOSYL TRANSFERASES"/>
    <property type="match status" value="1"/>
</dbReference>
<dbReference type="InParanoid" id="B9S396"/>
<dbReference type="GO" id="GO:0080044">
    <property type="term" value="F:quercetin 7-O-glucosyltransferase activity"/>
    <property type="evidence" value="ECO:0000318"/>
    <property type="project" value="GO_Central"/>
</dbReference>
<dbReference type="FunCoup" id="B9S396">
    <property type="interactions" value="201"/>
</dbReference>
<comment type="similarity">
    <text evidence="1">Belongs to the UDP-glycosyltransferase family.</text>
</comment>
<sequence length="453" mass="50747">MLSNIVTNEKQDIGLISCIRIVRLGEEEAEMDKQGKRCRRRVVLVPCPFQGHINPMLQLGTILHSKGFSVTIIHTQFNSPNPSSHPELIFLPIPDDLLDQEIASGNLMIVRQDSDDEIACIIYDELMYFSEAVASQMKLPSMILRTISAATFISRVVLLQIQEGGSIPFPDAISLDPVPELSSLRFKDLPISKFGLTNNYLQLISHACDIKTASAVIWNTMDCLEEPLLAKQQEKQFPIPIFKIGPIHKFAPALSSSLLNEETSCITWLDKQIPNSVLYIGLGSVASIDETELAEMACGLANSKQPFLWVIRPGSIHGSEWIELLPEGHIVKWAPQREVLAHPAVGVFWSHCGWNSTLESISEGVPMICRPCFGDQRVTARYASHVWRIGLQLENKLERQEIESTIRRLMVDEEGEGIRLRAKDLKENVEICFRKGGSSYNSLNKLVEFMSSL</sequence>
<dbReference type="GO" id="GO:0005737">
    <property type="term" value="C:cytoplasm"/>
    <property type="evidence" value="ECO:0000318"/>
    <property type="project" value="GO_Central"/>
</dbReference>
<dbReference type="PANTHER" id="PTHR11926:SF1494">
    <property type="entry name" value="FLAVONOL 3-O-GLUCOSYLTRANSFERASE UGT76E12-RELATED"/>
    <property type="match status" value="1"/>
</dbReference>
<dbReference type="FunFam" id="3.40.50.2000:FF:000040">
    <property type="entry name" value="UDP-glycosyltransferase 76C1"/>
    <property type="match status" value="1"/>
</dbReference>
<gene>
    <name evidence="4" type="ORF">RCOM_0731700</name>
</gene>
<accession>B9S396</accession>
<dbReference type="AlphaFoldDB" id="B9S396"/>
<dbReference type="eggNOG" id="KOG1192">
    <property type="taxonomic scope" value="Eukaryota"/>
</dbReference>
<dbReference type="GO" id="GO:0080043">
    <property type="term" value="F:quercetin 3-O-glucosyltransferase activity"/>
    <property type="evidence" value="ECO:0000318"/>
    <property type="project" value="GO_Central"/>
</dbReference>
<organism evidence="4 5">
    <name type="scientific">Ricinus communis</name>
    <name type="common">Castor bean</name>
    <dbReference type="NCBI Taxonomy" id="3988"/>
    <lineage>
        <taxon>Eukaryota</taxon>
        <taxon>Viridiplantae</taxon>
        <taxon>Streptophyta</taxon>
        <taxon>Embryophyta</taxon>
        <taxon>Tracheophyta</taxon>
        <taxon>Spermatophyta</taxon>
        <taxon>Magnoliopsida</taxon>
        <taxon>eudicotyledons</taxon>
        <taxon>Gunneridae</taxon>
        <taxon>Pentapetalae</taxon>
        <taxon>rosids</taxon>
        <taxon>fabids</taxon>
        <taxon>Malpighiales</taxon>
        <taxon>Euphorbiaceae</taxon>
        <taxon>Acalyphoideae</taxon>
        <taxon>Acalypheae</taxon>
        <taxon>Ricinus</taxon>
    </lineage>
</organism>
<dbReference type="EC" id="2.4.1.115" evidence="4"/>
<dbReference type="SUPFAM" id="SSF53756">
    <property type="entry name" value="UDP-Glycosyltransferase/glycogen phosphorylase"/>
    <property type="match status" value="1"/>
</dbReference>
<evidence type="ECO:0000256" key="2">
    <source>
        <dbReference type="ARBA" id="ARBA00022676"/>
    </source>
</evidence>
<evidence type="ECO:0000313" key="5">
    <source>
        <dbReference type="Proteomes" id="UP000008311"/>
    </source>
</evidence>
<dbReference type="InterPro" id="IPR002213">
    <property type="entry name" value="UDP_glucos_trans"/>
</dbReference>
<dbReference type="CDD" id="cd03784">
    <property type="entry name" value="GT1_Gtf-like"/>
    <property type="match status" value="1"/>
</dbReference>
<name>B9S396_RICCO</name>
<dbReference type="Gene3D" id="3.40.50.2000">
    <property type="entry name" value="Glycogen Phosphorylase B"/>
    <property type="match status" value="2"/>
</dbReference>
<keyword evidence="2 4" id="KW-0328">Glycosyltransferase</keyword>
<evidence type="ECO:0000256" key="1">
    <source>
        <dbReference type="ARBA" id="ARBA00009995"/>
    </source>
</evidence>
<keyword evidence="3 4" id="KW-0808">Transferase</keyword>
<dbReference type="Proteomes" id="UP000008311">
    <property type="component" value="Unassembled WGS sequence"/>
</dbReference>
<evidence type="ECO:0000313" key="4">
    <source>
        <dbReference type="EMBL" id="EEF41878.1"/>
    </source>
</evidence>
<reference evidence="5" key="1">
    <citation type="journal article" date="2010" name="Nat. Biotechnol.">
        <title>Draft genome sequence of the oilseed species Ricinus communis.</title>
        <authorList>
            <person name="Chan A.P."/>
            <person name="Crabtree J."/>
            <person name="Zhao Q."/>
            <person name="Lorenzi H."/>
            <person name="Orvis J."/>
            <person name="Puiu D."/>
            <person name="Melake-Berhan A."/>
            <person name="Jones K.M."/>
            <person name="Redman J."/>
            <person name="Chen G."/>
            <person name="Cahoon E.B."/>
            <person name="Gedil M."/>
            <person name="Stanke M."/>
            <person name="Haas B.J."/>
            <person name="Wortman J.R."/>
            <person name="Fraser-Liggett C.M."/>
            <person name="Ravel J."/>
            <person name="Rabinowicz P.D."/>
        </authorList>
    </citation>
    <scope>NUCLEOTIDE SEQUENCE [LARGE SCALE GENOMIC DNA]</scope>
    <source>
        <strain evidence="5">cv. Hale</strain>
    </source>
</reference>
<dbReference type="EMBL" id="EQ973857">
    <property type="protein sequence ID" value="EEF41878.1"/>
    <property type="molecule type" value="Genomic_DNA"/>
</dbReference>
<evidence type="ECO:0000256" key="3">
    <source>
        <dbReference type="ARBA" id="ARBA00022679"/>
    </source>
</evidence>
<keyword evidence="5" id="KW-1185">Reference proteome</keyword>
<dbReference type="GO" id="GO:0047213">
    <property type="term" value="F:anthocyanidin 3-O-glucosyltransferase activity"/>
    <property type="evidence" value="ECO:0007669"/>
    <property type="project" value="UniProtKB-EC"/>
</dbReference>